<accession>A0ABQ9XUC0</accession>
<proteinExistence type="predicted"/>
<keyword evidence="2" id="KW-1185">Reference proteome</keyword>
<sequence length="446" mass="47917">MELAHKATNSEGLFASICSSVVCASHIEFVRSGEGPLMTLERLEEFSNLDTSITLTNCAIHSKSGRMGTILSDSRGLEGHERIFLSILSSNVANQQIIGQDGIGVGEGADRTGFLMFSGITTSFIGISFRNVSSLPGPVPSASPSFRQPMIGSSVWGSNNHLSGSTVRDMNSGGSVLCSNTTFRWCSTTSDERPVSSHLHPSSLSSNDDLVKNKTFDVKLNHSRLNITTTTTFDNCTFQNMKYYPSEYKDGGSALILTTDSTSLTVHNCSFVNCSVTITDSSWAVSGGCILLKGSLTNRIRSPLSVSSCSFEDWHPGNEVNRNQFGGGVGISYTSASHSIVDSNFTLFGAKSRQENGGFVAIHNLKDTSSHVTISNCRLRGDGNSTGNSIHLRYCDFGSGGLSVSDTEIVNRASPFSVYTVSGAQPLVVTRSNLEDVRNPIHERFH</sequence>
<name>A0ABQ9XUC0_9EUKA</name>
<dbReference type="InterPro" id="IPR011050">
    <property type="entry name" value="Pectin_lyase_fold/virulence"/>
</dbReference>
<dbReference type="Proteomes" id="UP001281761">
    <property type="component" value="Unassembled WGS sequence"/>
</dbReference>
<organism evidence="1 2">
    <name type="scientific">Blattamonas nauphoetae</name>
    <dbReference type="NCBI Taxonomy" id="2049346"/>
    <lineage>
        <taxon>Eukaryota</taxon>
        <taxon>Metamonada</taxon>
        <taxon>Preaxostyla</taxon>
        <taxon>Oxymonadida</taxon>
        <taxon>Blattamonas</taxon>
    </lineage>
</organism>
<comment type="caution">
    <text evidence="1">The sequence shown here is derived from an EMBL/GenBank/DDBJ whole genome shotgun (WGS) entry which is preliminary data.</text>
</comment>
<dbReference type="SUPFAM" id="SSF51126">
    <property type="entry name" value="Pectin lyase-like"/>
    <property type="match status" value="1"/>
</dbReference>
<evidence type="ECO:0000313" key="1">
    <source>
        <dbReference type="EMBL" id="KAK2955073.1"/>
    </source>
</evidence>
<reference evidence="1 2" key="1">
    <citation type="journal article" date="2022" name="bioRxiv">
        <title>Genomics of Preaxostyla Flagellates Illuminates Evolutionary Transitions and the Path Towards Mitochondrial Loss.</title>
        <authorList>
            <person name="Novak L.V.F."/>
            <person name="Treitli S.C."/>
            <person name="Pyrih J."/>
            <person name="Halakuc P."/>
            <person name="Pipaliya S.V."/>
            <person name="Vacek V."/>
            <person name="Brzon O."/>
            <person name="Soukal P."/>
            <person name="Eme L."/>
            <person name="Dacks J.B."/>
            <person name="Karnkowska A."/>
            <person name="Elias M."/>
            <person name="Hampl V."/>
        </authorList>
    </citation>
    <scope>NUCLEOTIDE SEQUENCE [LARGE SCALE GENOMIC DNA]</scope>
    <source>
        <strain evidence="1">NAU3</strain>
        <tissue evidence="1">Gut</tissue>
    </source>
</reference>
<evidence type="ECO:0008006" key="3">
    <source>
        <dbReference type="Google" id="ProtNLM"/>
    </source>
</evidence>
<dbReference type="EMBL" id="JARBJD010000071">
    <property type="protein sequence ID" value="KAK2955073.1"/>
    <property type="molecule type" value="Genomic_DNA"/>
</dbReference>
<gene>
    <name evidence="1" type="ORF">BLNAU_10004</name>
</gene>
<evidence type="ECO:0000313" key="2">
    <source>
        <dbReference type="Proteomes" id="UP001281761"/>
    </source>
</evidence>
<protein>
    <recommendedName>
        <fullName evidence="3">Right handed beta helix domain-containing protein</fullName>
    </recommendedName>
</protein>